<evidence type="ECO:0000313" key="3">
    <source>
        <dbReference type="Proteomes" id="UP000775179"/>
    </source>
</evidence>
<evidence type="ECO:0000313" key="2">
    <source>
        <dbReference type="EMBL" id="MBX7291943.1"/>
    </source>
</evidence>
<proteinExistence type="predicted"/>
<dbReference type="NCBIfam" id="TIGR01784">
    <property type="entry name" value="T_den_put_tspse"/>
    <property type="match status" value="1"/>
</dbReference>
<protein>
    <submittedName>
        <fullName evidence="2">Rpn family recombination-promoting nuclease/putative transposase</fullName>
    </submittedName>
</protein>
<evidence type="ECO:0000256" key="1">
    <source>
        <dbReference type="SAM" id="Coils"/>
    </source>
</evidence>
<organism evidence="2 3">
    <name type="scientific">Clostridium chauvoei</name>
    <dbReference type="NCBI Taxonomy" id="46867"/>
    <lineage>
        <taxon>Bacteria</taxon>
        <taxon>Bacillati</taxon>
        <taxon>Bacillota</taxon>
        <taxon>Clostridia</taxon>
        <taxon>Eubacteriales</taxon>
        <taxon>Clostridiaceae</taxon>
        <taxon>Clostridium</taxon>
    </lineage>
</organism>
<feature type="non-terminal residue" evidence="2">
    <location>
        <position position="1"/>
    </location>
</feature>
<dbReference type="Proteomes" id="UP000775179">
    <property type="component" value="Unassembled WGS sequence"/>
</dbReference>
<accession>A0ABD4RKS9</accession>
<gene>
    <name evidence="2" type="ORF">K4H94_13265</name>
</gene>
<dbReference type="InterPro" id="IPR010106">
    <property type="entry name" value="RpnA"/>
</dbReference>
<dbReference type="EMBL" id="JAIFTX010000062">
    <property type="protein sequence ID" value="MBX7291943.1"/>
    <property type="molecule type" value="Genomic_DNA"/>
</dbReference>
<name>A0ABD4RKS9_9CLOT</name>
<dbReference type="RefSeq" id="WP_221248384.1">
    <property type="nucleotide sequence ID" value="NZ_JAIFTO010000062.1"/>
</dbReference>
<feature type="coiled-coil region" evidence="1">
    <location>
        <begin position="48"/>
        <end position="82"/>
    </location>
</feature>
<dbReference type="Pfam" id="PF12784">
    <property type="entry name" value="PDDEXK_2"/>
    <property type="match status" value="1"/>
</dbReference>
<comment type="caution">
    <text evidence="2">The sequence shown here is derived from an EMBL/GenBank/DDBJ whole genome shotgun (WGS) entry which is preliminary data.</text>
</comment>
<keyword evidence="1" id="KW-0175">Coiled coil</keyword>
<sequence length="151" mass="17682">EIETNEELTDIEEIHFIEIPKLKDLDDDANIDTIDMLTAWIEFLKDPESNVVRKLEFSKEEIKEAKDELYRLSRDKKELELYNLREKSFFDKISALSNAEEKGREQGREQGLEEGKLLERINIAKNLLDVLDNETISLKTGLSVEEIEKLR</sequence>
<dbReference type="AlphaFoldDB" id="A0ABD4RKS9"/>
<reference evidence="2 3" key="1">
    <citation type="submission" date="2021-08" db="EMBL/GenBank/DDBJ databases">
        <title>Genome sequence analysis of Clostridium chauvoei strains of European origin and evaluation of typing options for outbreak investigations.</title>
        <authorList>
            <person name="Abdel-Glil M."/>
            <person name="Thomas P."/>
            <person name="Seyboldt C."/>
        </authorList>
    </citation>
    <scope>NUCLEOTIDE SEQUENCE [LARGE SCALE GENOMIC DNA]</scope>
    <source>
        <strain evidence="2 3">S0260-09</strain>
    </source>
</reference>